<dbReference type="STRING" id="1125411.W908_01920"/>
<dbReference type="PANTHER" id="PTHR36169">
    <property type="entry name" value="ETHANOLAMINE UTILIZATION PROTEIN EUTQ"/>
    <property type="match status" value="1"/>
</dbReference>
<evidence type="ECO:0000313" key="2">
    <source>
        <dbReference type="Proteomes" id="UP000068905"/>
    </source>
</evidence>
<gene>
    <name evidence="1" type="ORF">W908_01920</name>
</gene>
<proteinExistence type="predicted"/>
<dbReference type="CDD" id="cd02228">
    <property type="entry name" value="cupin_EutQ"/>
    <property type="match status" value="1"/>
</dbReference>
<dbReference type="EMBL" id="CP006911">
    <property type="protein sequence ID" value="ALE01472.1"/>
    <property type="molecule type" value="Genomic_DNA"/>
</dbReference>
<evidence type="ECO:0000313" key="1">
    <source>
        <dbReference type="EMBL" id="ALE01472.1"/>
    </source>
</evidence>
<keyword evidence="2" id="KW-1185">Reference proteome</keyword>
<accession>A0A0M4LNR6</accession>
<dbReference type="Gene3D" id="2.60.120.10">
    <property type="entry name" value="Jelly Rolls"/>
    <property type="match status" value="1"/>
</dbReference>
<reference evidence="1 2" key="1">
    <citation type="journal article" date="2015" name="Genome Announc.">
        <title>Genome Sequence of 'Candidatus Thioglobus singularis' Strain PS1, a Mixotroph from the SUP05 Clade of Marine Gammaproteobacteria.</title>
        <authorList>
            <person name="Marshall K.T."/>
            <person name="Morris R.M."/>
        </authorList>
    </citation>
    <scope>NUCLEOTIDE SEQUENCE [LARGE SCALE GENOMIC DNA]</scope>
    <source>
        <strain evidence="1 2">PS1</strain>
    </source>
</reference>
<dbReference type="InterPro" id="IPR011051">
    <property type="entry name" value="RmlC_Cupin_sf"/>
</dbReference>
<dbReference type="OrthoDB" id="3828611at2"/>
<dbReference type="KEGG" id="tsn:W908_01920"/>
<name>A0A0M4LNR6_9GAMM</name>
<dbReference type="Proteomes" id="UP000068905">
    <property type="component" value="Chromosome"/>
</dbReference>
<dbReference type="SUPFAM" id="SSF51182">
    <property type="entry name" value="RmlC-like cupins"/>
    <property type="match status" value="1"/>
</dbReference>
<dbReference type="AlphaFoldDB" id="A0A0M4LNR6"/>
<protein>
    <submittedName>
        <fullName evidence="1">Ethanolamine utilization protein</fullName>
    </submittedName>
</protein>
<dbReference type="InterPro" id="IPR010424">
    <property type="entry name" value="EutQ"/>
</dbReference>
<dbReference type="RefSeq" id="WP_020023987.1">
    <property type="nucleotide sequence ID" value="NZ_CP006911.1"/>
</dbReference>
<dbReference type="Pfam" id="PF06249">
    <property type="entry name" value="EutQ"/>
    <property type="match status" value="1"/>
</dbReference>
<organism evidence="1 2">
    <name type="scientific">Candidatus Pseudothioglobus singularis PS1</name>
    <dbReference type="NCBI Taxonomy" id="1125411"/>
    <lineage>
        <taxon>Bacteria</taxon>
        <taxon>Pseudomonadati</taxon>
        <taxon>Pseudomonadota</taxon>
        <taxon>Gammaproteobacteria</taxon>
        <taxon>Candidatus Pseudothioglobaceae</taxon>
        <taxon>Candidatus Pseudothioglobus</taxon>
    </lineage>
</organism>
<sequence>MKENKPQLYKFSEIEHRLHTLEPGKSYIKPFVTSAVSDTMCGGLNFLNEVSVPWELTCDEIIYCMEGTFRLTCDGVAYECSPGDVLYVPKDNSIAYECDEKCVIFYAAYPHDWKQQAGITFVPGIDPEDMPQN</sequence>
<dbReference type="PANTHER" id="PTHR36169:SF1">
    <property type="entry name" value="ACETATE KINASE EUTQ"/>
    <property type="match status" value="1"/>
</dbReference>
<dbReference type="InterPro" id="IPR014710">
    <property type="entry name" value="RmlC-like_jellyroll"/>
</dbReference>